<dbReference type="Pfam" id="PF00646">
    <property type="entry name" value="F-box"/>
    <property type="match status" value="1"/>
</dbReference>
<keyword evidence="6" id="KW-1185">Reference proteome</keyword>
<evidence type="ECO:0000256" key="3">
    <source>
        <dbReference type="SAM" id="MobiDB-lite"/>
    </source>
</evidence>
<dbReference type="GO" id="GO:0006412">
    <property type="term" value="P:translation"/>
    <property type="evidence" value="ECO:0007669"/>
    <property type="project" value="InterPro"/>
</dbReference>
<dbReference type="PANTHER" id="PTHR12650:SF36">
    <property type="entry name" value="40S RIBOSOMAL PROTEIN S30"/>
    <property type="match status" value="1"/>
</dbReference>
<feature type="compositionally biased region" description="Basic residues" evidence="3">
    <location>
        <begin position="561"/>
        <end position="575"/>
    </location>
</feature>
<dbReference type="InterPro" id="IPR036047">
    <property type="entry name" value="F-box-like_dom_sf"/>
</dbReference>
<dbReference type="EMBL" id="VAHF01000002">
    <property type="protein sequence ID" value="TXG68690.1"/>
    <property type="molecule type" value="Genomic_DNA"/>
</dbReference>
<sequence length="598" mass="68735">MSNVGIDEVDRLSELPKEIVHHVFSFLTFREVVQASVLSKSWEKTWHTYPVFEFDRRVYGAKFWDRYSPDEEQNMEIKRRIGLMNCLEQTSLDRFSREMISLKKLTLDMNKFVHSDEFILFVNKIVRDATKSNVKNLNRNRSSRCHEWYKLPEVILCTKSIEVLEFRDTNTMQLPRNTIDLPPWKKQCLSGVQVNDYKIENLVSGCPLIDDSSLEMLYIQACYVHLLSIKGRTTSLEMNLALCKNLKRLSFLDAKIEVEWPWDQISKLHVLEYLSIRNCSSFNSIKISSSSLKTLSIFGCVKLIELNIDTPYLHCFDYRGDIIPLSINAPALSKVSLNLPRGIIVTKWYVEYIKLLAKFHQFSEVLNLRSDTGLNVIVPEGLRQILHSPLSSAGHLLPSPSIRHLKLNLFKEPIDIPITKFVDGLLWISPHIMFVLIEYGLLARSSIKFQFTYKKQIIYGGETASCCKSLPVSCWQHCIEEVKLEIIDINLPKENQPTLHTVNGENILEKIDAILGAQFSRGKSTNTLNGVVKAIRRRKVHGSLARAGKVRGQTPKVAKQDKKKKPRGRAHKRMQYNRRFVTAVVGFGKKRGPNSSEK</sequence>
<protein>
    <recommendedName>
        <fullName evidence="4">F-box domain-containing protein</fullName>
    </recommendedName>
</protein>
<dbReference type="Proteomes" id="UP000323000">
    <property type="component" value="Chromosome 2"/>
</dbReference>
<evidence type="ECO:0000259" key="4">
    <source>
        <dbReference type="PROSITE" id="PS50181"/>
    </source>
</evidence>
<reference evidence="6" key="1">
    <citation type="journal article" date="2019" name="Gigascience">
        <title>De novo genome assembly of the endangered Acer yangbiense, a plant species with extremely small populations endemic to Yunnan Province, China.</title>
        <authorList>
            <person name="Yang J."/>
            <person name="Wariss H.M."/>
            <person name="Tao L."/>
            <person name="Zhang R."/>
            <person name="Yun Q."/>
            <person name="Hollingsworth P."/>
            <person name="Dao Z."/>
            <person name="Luo G."/>
            <person name="Guo H."/>
            <person name="Ma Y."/>
            <person name="Sun W."/>
        </authorList>
    </citation>
    <scope>NUCLEOTIDE SEQUENCE [LARGE SCALE GENOMIC DNA]</scope>
    <source>
        <strain evidence="6">cv. Malutang</strain>
    </source>
</reference>
<accession>A0A5C7IHC8</accession>
<dbReference type="GO" id="GO:0003735">
    <property type="term" value="F:structural constituent of ribosome"/>
    <property type="evidence" value="ECO:0007669"/>
    <property type="project" value="InterPro"/>
</dbReference>
<name>A0A5C7IHC8_9ROSI</name>
<dbReference type="PROSITE" id="PS50181">
    <property type="entry name" value="FBOX"/>
    <property type="match status" value="1"/>
</dbReference>
<comment type="caution">
    <text evidence="5">The sequence shown here is derived from an EMBL/GenBank/DDBJ whole genome shotgun (WGS) entry which is preliminary data.</text>
</comment>
<dbReference type="Gene3D" id="3.80.10.10">
    <property type="entry name" value="Ribonuclease Inhibitor"/>
    <property type="match status" value="1"/>
</dbReference>
<dbReference type="InterPro" id="IPR032675">
    <property type="entry name" value="LRR_dom_sf"/>
</dbReference>
<feature type="region of interest" description="Disordered" evidence="3">
    <location>
        <begin position="549"/>
        <end position="575"/>
    </location>
</feature>
<dbReference type="InterPro" id="IPR055357">
    <property type="entry name" value="LRR_At1g61320_AtMIF1"/>
</dbReference>
<dbReference type="SUPFAM" id="SSF52058">
    <property type="entry name" value="L domain-like"/>
    <property type="match status" value="1"/>
</dbReference>
<dbReference type="InterPro" id="IPR001810">
    <property type="entry name" value="F-box_dom"/>
</dbReference>
<organism evidence="5 6">
    <name type="scientific">Acer yangbiense</name>
    <dbReference type="NCBI Taxonomy" id="1000413"/>
    <lineage>
        <taxon>Eukaryota</taxon>
        <taxon>Viridiplantae</taxon>
        <taxon>Streptophyta</taxon>
        <taxon>Embryophyta</taxon>
        <taxon>Tracheophyta</taxon>
        <taxon>Spermatophyta</taxon>
        <taxon>Magnoliopsida</taxon>
        <taxon>eudicotyledons</taxon>
        <taxon>Gunneridae</taxon>
        <taxon>Pentapetalae</taxon>
        <taxon>rosids</taxon>
        <taxon>malvids</taxon>
        <taxon>Sapindales</taxon>
        <taxon>Sapindaceae</taxon>
        <taxon>Hippocastanoideae</taxon>
        <taxon>Acereae</taxon>
        <taxon>Acer</taxon>
    </lineage>
</organism>
<keyword evidence="2" id="KW-0687">Ribonucleoprotein</keyword>
<proteinExistence type="predicted"/>
<dbReference type="Pfam" id="PF04758">
    <property type="entry name" value="Ribosomal_S30"/>
    <property type="match status" value="1"/>
</dbReference>
<dbReference type="Pfam" id="PF23622">
    <property type="entry name" value="LRR_At1g61320_AtMIF1"/>
    <property type="match status" value="1"/>
</dbReference>
<keyword evidence="1" id="KW-0689">Ribosomal protein</keyword>
<evidence type="ECO:0000313" key="5">
    <source>
        <dbReference type="EMBL" id="TXG68690.1"/>
    </source>
</evidence>
<dbReference type="SUPFAM" id="SSF81383">
    <property type="entry name" value="F-box domain"/>
    <property type="match status" value="1"/>
</dbReference>
<gene>
    <name evidence="5" type="ORF">EZV62_003625</name>
</gene>
<evidence type="ECO:0000256" key="1">
    <source>
        <dbReference type="ARBA" id="ARBA00022980"/>
    </source>
</evidence>
<evidence type="ECO:0000313" key="6">
    <source>
        <dbReference type="Proteomes" id="UP000323000"/>
    </source>
</evidence>
<dbReference type="OrthoDB" id="809858at2759"/>
<dbReference type="InterPro" id="IPR006846">
    <property type="entry name" value="Ribosomal_eS30"/>
</dbReference>
<evidence type="ECO:0000256" key="2">
    <source>
        <dbReference type="ARBA" id="ARBA00023274"/>
    </source>
</evidence>
<dbReference type="PANTHER" id="PTHR12650">
    <property type="entry name" value="40S RIBOSOMAL PROTEIN S30/UBIQUITIN-LIKE PROTEIN FUBI"/>
    <property type="match status" value="1"/>
</dbReference>
<dbReference type="GO" id="GO:0022627">
    <property type="term" value="C:cytosolic small ribosomal subunit"/>
    <property type="evidence" value="ECO:0007669"/>
    <property type="project" value="TreeGrafter"/>
</dbReference>
<dbReference type="AlphaFoldDB" id="A0A5C7IHC8"/>
<feature type="domain" description="F-box" evidence="4">
    <location>
        <begin position="9"/>
        <end position="67"/>
    </location>
</feature>
<dbReference type="Gene3D" id="1.20.1280.50">
    <property type="match status" value="1"/>
</dbReference>